<proteinExistence type="predicted"/>
<dbReference type="RefSeq" id="WP_191799479.1">
    <property type="nucleotide sequence ID" value="NZ_JACSQL010000002.1"/>
</dbReference>
<comment type="caution">
    <text evidence="1">The sequence shown here is derived from an EMBL/GenBank/DDBJ whole genome shotgun (WGS) entry which is preliminary data.</text>
</comment>
<organism evidence="1 2">
    <name type="scientific">Paenibacillus gallinarum</name>
    <dbReference type="NCBI Taxonomy" id="2762232"/>
    <lineage>
        <taxon>Bacteria</taxon>
        <taxon>Bacillati</taxon>
        <taxon>Bacillota</taxon>
        <taxon>Bacilli</taxon>
        <taxon>Bacillales</taxon>
        <taxon>Paenibacillaceae</taxon>
        <taxon>Paenibacillus</taxon>
    </lineage>
</organism>
<dbReference type="EMBL" id="JACSQL010000002">
    <property type="protein sequence ID" value="MBD7968043.1"/>
    <property type="molecule type" value="Genomic_DNA"/>
</dbReference>
<dbReference type="Proteomes" id="UP000608071">
    <property type="component" value="Unassembled WGS sequence"/>
</dbReference>
<gene>
    <name evidence="1" type="ORF">H9647_08200</name>
</gene>
<evidence type="ECO:0000313" key="2">
    <source>
        <dbReference type="Proteomes" id="UP000608071"/>
    </source>
</evidence>
<evidence type="ECO:0000313" key="1">
    <source>
        <dbReference type="EMBL" id="MBD7968043.1"/>
    </source>
</evidence>
<accession>A0ABR8SX27</accession>
<name>A0ABR8SX27_9BACL</name>
<sequence>MDKRVVITAYRQGTISILECAQILGLDPSQMRQVLGSIKPDINLQNTKGSRQTSLMGSK</sequence>
<reference evidence="1 2" key="1">
    <citation type="submission" date="2020-08" db="EMBL/GenBank/DDBJ databases">
        <title>A Genomic Blueprint of the Chicken Gut Microbiome.</title>
        <authorList>
            <person name="Gilroy R."/>
            <person name="Ravi A."/>
            <person name="Getino M."/>
            <person name="Pursley I."/>
            <person name="Horton D.L."/>
            <person name="Alikhan N.-F."/>
            <person name="Baker D."/>
            <person name="Gharbi K."/>
            <person name="Hall N."/>
            <person name="Watson M."/>
            <person name="Adriaenssens E.M."/>
            <person name="Foster-Nyarko E."/>
            <person name="Jarju S."/>
            <person name="Secka A."/>
            <person name="Antonio M."/>
            <person name="Oren A."/>
            <person name="Chaudhuri R."/>
            <person name="La Ragione R.M."/>
            <person name="Hildebrand F."/>
            <person name="Pallen M.J."/>
        </authorList>
    </citation>
    <scope>NUCLEOTIDE SEQUENCE [LARGE SCALE GENOMIC DNA]</scope>
    <source>
        <strain evidence="1 2">Sa2BVA9</strain>
    </source>
</reference>
<protein>
    <submittedName>
        <fullName evidence="1">Uncharacterized protein</fullName>
    </submittedName>
</protein>
<keyword evidence="2" id="KW-1185">Reference proteome</keyword>